<sequence>MRVLLVENDAVVARGISLMLRSADMITDVAATGEETLELASLYDYDIVVLDSMLSDMEGCDVIRRLRSARIETPVLVLCGLSGAQPRVRALSSGADDVLNKPFDPQELMARIQAIVRRSRGFSQPTLVVGPLSLNIGARQARVNGQMVPLTGKEYAILELLTLRKGMALSRDVFLNHLYGGIDEPEGKIIDVFVCKLRRKLADAGADGLIGTHWGSGYVLREVRAPMLQPFSTSAQALPAVPSLAA</sequence>
<dbReference type="InterPro" id="IPR039420">
    <property type="entry name" value="WalR-like"/>
</dbReference>
<dbReference type="PROSITE" id="PS51755">
    <property type="entry name" value="OMPR_PHOB"/>
    <property type="match status" value="1"/>
</dbReference>
<reference evidence="10 11" key="1">
    <citation type="submission" date="2022-03" db="EMBL/GenBank/DDBJ databases">
        <title>Complete genome analysis of Roseomonas KG 17.1 : a prolific producer of plant growth promoters.</title>
        <authorList>
            <person name="Saadouli I."/>
            <person name="Najjari A."/>
            <person name="Mosbah A."/>
            <person name="Ouzari H.I."/>
        </authorList>
    </citation>
    <scope>NUCLEOTIDE SEQUENCE [LARGE SCALE GENOMIC DNA]</scope>
    <source>
        <strain evidence="10 11">KG17-1</strain>
    </source>
</reference>
<comment type="caution">
    <text evidence="10">The sequence shown here is derived from an EMBL/GenBank/DDBJ whole genome shotgun (WGS) entry which is preliminary data.</text>
</comment>
<evidence type="ECO:0000256" key="6">
    <source>
        <dbReference type="PROSITE-ProRule" id="PRU00169"/>
    </source>
</evidence>
<dbReference type="SUPFAM" id="SSF52172">
    <property type="entry name" value="CheY-like"/>
    <property type="match status" value="1"/>
</dbReference>
<accession>A0ABS9VZX8</accession>
<evidence type="ECO:0000313" key="10">
    <source>
        <dbReference type="EMBL" id="MCI0752598.1"/>
    </source>
</evidence>
<dbReference type="InterPro" id="IPR011006">
    <property type="entry name" value="CheY-like_superfamily"/>
</dbReference>
<keyword evidence="4 7" id="KW-0238">DNA-binding</keyword>
<keyword evidence="5" id="KW-0804">Transcription</keyword>
<keyword evidence="1 6" id="KW-0597">Phosphoprotein</keyword>
<organism evidence="10 11">
    <name type="scientific">Teichococcus vastitatis</name>
    <dbReference type="NCBI Taxonomy" id="2307076"/>
    <lineage>
        <taxon>Bacteria</taxon>
        <taxon>Pseudomonadati</taxon>
        <taxon>Pseudomonadota</taxon>
        <taxon>Alphaproteobacteria</taxon>
        <taxon>Acetobacterales</taxon>
        <taxon>Roseomonadaceae</taxon>
        <taxon>Roseomonas</taxon>
    </lineage>
</organism>
<dbReference type="EMBL" id="JALBUU010000004">
    <property type="protein sequence ID" value="MCI0752598.1"/>
    <property type="molecule type" value="Genomic_DNA"/>
</dbReference>
<evidence type="ECO:0000256" key="7">
    <source>
        <dbReference type="PROSITE-ProRule" id="PRU01091"/>
    </source>
</evidence>
<feature type="domain" description="Response regulatory" evidence="8">
    <location>
        <begin position="2"/>
        <end position="116"/>
    </location>
</feature>
<evidence type="ECO:0000256" key="4">
    <source>
        <dbReference type="ARBA" id="ARBA00023125"/>
    </source>
</evidence>
<dbReference type="InterPro" id="IPR036388">
    <property type="entry name" value="WH-like_DNA-bd_sf"/>
</dbReference>
<dbReference type="PANTHER" id="PTHR48111:SF22">
    <property type="entry name" value="REGULATOR OF RPOS"/>
    <property type="match status" value="1"/>
</dbReference>
<dbReference type="Pfam" id="PF00486">
    <property type="entry name" value="Trans_reg_C"/>
    <property type="match status" value="1"/>
</dbReference>
<dbReference type="PANTHER" id="PTHR48111">
    <property type="entry name" value="REGULATOR OF RPOS"/>
    <property type="match status" value="1"/>
</dbReference>
<dbReference type="InterPro" id="IPR001789">
    <property type="entry name" value="Sig_transdc_resp-reg_receiver"/>
</dbReference>
<evidence type="ECO:0000259" key="8">
    <source>
        <dbReference type="PROSITE" id="PS50110"/>
    </source>
</evidence>
<feature type="domain" description="OmpR/PhoB-type" evidence="9">
    <location>
        <begin position="124"/>
        <end position="222"/>
    </location>
</feature>
<dbReference type="Pfam" id="PF00072">
    <property type="entry name" value="Response_reg"/>
    <property type="match status" value="1"/>
</dbReference>
<dbReference type="CDD" id="cd00383">
    <property type="entry name" value="trans_reg_C"/>
    <property type="match status" value="1"/>
</dbReference>
<evidence type="ECO:0000259" key="9">
    <source>
        <dbReference type="PROSITE" id="PS51755"/>
    </source>
</evidence>
<evidence type="ECO:0000256" key="3">
    <source>
        <dbReference type="ARBA" id="ARBA00023015"/>
    </source>
</evidence>
<dbReference type="SMART" id="SM00862">
    <property type="entry name" value="Trans_reg_C"/>
    <property type="match status" value="1"/>
</dbReference>
<gene>
    <name evidence="10" type="ORF">MON41_02305</name>
</gene>
<evidence type="ECO:0000256" key="2">
    <source>
        <dbReference type="ARBA" id="ARBA00023012"/>
    </source>
</evidence>
<dbReference type="InterPro" id="IPR001867">
    <property type="entry name" value="OmpR/PhoB-type_DNA-bd"/>
</dbReference>
<dbReference type="Gene3D" id="1.10.10.10">
    <property type="entry name" value="Winged helix-like DNA-binding domain superfamily/Winged helix DNA-binding domain"/>
    <property type="match status" value="1"/>
</dbReference>
<evidence type="ECO:0000256" key="5">
    <source>
        <dbReference type="ARBA" id="ARBA00023163"/>
    </source>
</evidence>
<dbReference type="Gene3D" id="3.40.50.2300">
    <property type="match status" value="1"/>
</dbReference>
<keyword evidence="2" id="KW-0902">Two-component regulatory system</keyword>
<dbReference type="Proteomes" id="UP001201985">
    <property type="component" value="Unassembled WGS sequence"/>
</dbReference>
<protein>
    <submittedName>
        <fullName evidence="10">Response regulator transcription factor</fullName>
    </submittedName>
</protein>
<evidence type="ECO:0000313" key="11">
    <source>
        <dbReference type="Proteomes" id="UP001201985"/>
    </source>
</evidence>
<proteinExistence type="predicted"/>
<feature type="modified residue" description="4-aspartylphosphate" evidence="6">
    <location>
        <position position="51"/>
    </location>
</feature>
<evidence type="ECO:0000256" key="1">
    <source>
        <dbReference type="ARBA" id="ARBA00022553"/>
    </source>
</evidence>
<dbReference type="PROSITE" id="PS50110">
    <property type="entry name" value="RESPONSE_REGULATORY"/>
    <property type="match status" value="1"/>
</dbReference>
<keyword evidence="11" id="KW-1185">Reference proteome</keyword>
<dbReference type="RefSeq" id="WP_120010602.1">
    <property type="nucleotide sequence ID" value="NZ_JALBUU010000004.1"/>
</dbReference>
<feature type="DNA-binding region" description="OmpR/PhoB-type" evidence="7">
    <location>
        <begin position="124"/>
        <end position="222"/>
    </location>
</feature>
<keyword evidence="3" id="KW-0805">Transcription regulation</keyword>
<dbReference type="SMART" id="SM00448">
    <property type="entry name" value="REC"/>
    <property type="match status" value="1"/>
</dbReference>
<name>A0ABS9VZX8_9PROT</name>